<keyword evidence="4" id="KW-1185">Reference proteome</keyword>
<keyword evidence="2" id="KW-1133">Transmembrane helix</keyword>
<gene>
    <name evidence="3" type="ORF">RZN69_06860</name>
</gene>
<organism evidence="3 4">
    <name type="scientific">Rubellicoccus peritrichatus</name>
    <dbReference type="NCBI Taxonomy" id="3080537"/>
    <lineage>
        <taxon>Bacteria</taxon>
        <taxon>Pseudomonadati</taxon>
        <taxon>Verrucomicrobiota</taxon>
        <taxon>Opitutia</taxon>
        <taxon>Puniceicoccales</taxon>
        <taxon>Cerasicoccaceae</taxon>
        <taxon>Rubellicoccus</taxon>
    </lineage>
</organism>
<feature type="transmembrane region" description="Helical" evidence="2">
    <location>
        <begin position="12"/>
        <end position="30"/>
    </location>
</feature>
<feature type="compositionally biased region" description="Basic and acidic residues" evidence="1">
    <location>
        <begin position="40"/>
        <end position="55"/>
    </location>
</feature>
<proteinExistence type="predicted"/>
<evidence type="ECO:0000256" key="1">
    <source>
        <dbReference type="SAM" id="MobiDB-lite"/>
    </source>
</evidence>
<sequence>MSDRQKRPPIGFVIAAILIVGALAWLKFYIQHSTLQEAAKELAEKEAKEQAKEANSDSTSIEE</sequence>
<name>A0AAQ3LCF6_9BACT</name>
<keyword evidence="2" id="KW-0812">Transmembrane</keyword>
<keyword evidence="2" id="KW-0472">Membrane</keyword>
<dbReference type="RefSeq" id="WP_317835337.1">
    <property type="nucleotide sequence ID" value="NZ_CP136920.1"/>
</dbReference>
<dbReference type="EMBL" id="CP136920">
    <property type="protein sequence ID" value="WOO42807.1"/>
    <property type="molecule type" value="Genomic_DNA"/>
</dbReference>
<dbReference type="AlphaFoldDB" id="A0AAQ3LCF6"/>
<reference evidence="3 4" key="1">
    <citation type="submission" date="2023-10" db="EMBL/GenBank/DDBJ databases">
        <title>Rubellicoccus peritrichatus gen. nov., sp. nov., isolated from an algae of coral reef tank.</title>
        <authorList>
            <person name="Luo J."/>
        </authorList>
    </citation>
    <scope>NUCLEOTIDE SEQUENCE [LARGE SCALE GENOMIC DNA]</scope>
    <source>
        <strain evidence="3 4">CR14</strain>
    </source>
</reference>
<evidence type="ECO:0000313" key="4">
    <source>
        <dbReference type="Proteomes" id="UP001304300"/>
    </source>
</evidence>
<accession>A0AAQ3LCF6</accession>
<feature type="region of interest" description="Disordered" evidence="1">
    <location>
        <begin position="40"/>
        <end position="63"/>
    </location>
</feature>
<evidence type="ECO:0000313" key="3">
    <source>
        <dbReference type="EMBL" id="WOO42807.1"/>
    </source>
</evidence>
<dbReference type="KEGG" id="puo:RZN69_06860"/>
<protein>
    <submittedName>
        <fullName evidence="3">Uncharacterized protein</fullName>
    </submittedName>
</protein>
<evidence type="ECO:0000256" key="2">
    <source>
        <dbReference type="SAM" id="Phobius"/>
    </source>
</evidence>
<dbReference type="Proteomes" id="UP001304300">
    <property type="component" value="Chromosome"/>
</dbReference>